<dbReference type="Pfam" id="PF13424">
    <property type="entry name" value="TPR_12"/>
    <property type="match status" value="1"/>
</dbReference>
<dbReference type="InterPro" id="IPR011990">
    <property type="entry name" value="TPR-like_helical_dom_sf"/>
</dbReference>
<dbReference type="AlphaFoldDB" id="A0A063BYC5"/>
<sequence length="379" mass="42211">MAPSRPENKKQQNPDSLLTDADTQFEVGNLDEAISLAARALEITGPGGDHELRALSLLGTLLVEAGDIQDGRSYLERAVKLDEDGMADEKIGGGPEKFLFLAQLSEDGGQDSVKWFERGATTLRRQIQNLADRPSRSPEQQASLTEKQQKLGGVLCAVAEVYMTDLSWEDDAEQRCEALVTEAMMIAPNFPETWQTVANVRISQERMQEAKQALAKSLELWQDLPPSHPDIPAFPTRVGLARLLLETEMEEEALKVLERLVSDDDESVEAWYLGGWCLYISGRKQREAQPHGNGDAKQAWKSTWSTSRKWLAQCLKLYAKLDYEDERLGQHAVELLQDLNKELGEMPDGGEDDWEDSGDDGRDDDDDGDGDGDEEMTEG</sequence>
<dbReference type="Proteomes" id="UP000027002">
    <property type="component" value="Chromosome 2"/>
</dbReference>
<proteinExistence type="predicted"/>
<dbReference type="KEGG" id="uvi:66063145"/>
<evidence type="ECO:0000313" key="6">
    <source>
        <dbReference type="Proteomes" id="UP000054053"/>
    </source>
</evidence>
<reference evidence="4" key="3">
    <citation type="submission" date="2020-03" db="EMBL/GenBank/DDBJ databases">
        <title>A mixture of massive structural variations and highly conserved coding sequences in Ustilaginoidea virens genome.</title>
        <authorList>
            <person name="Zhang K."/>
            <person name="Zhao Z."/>
            <person name="Zhang Z."/>
            <person name="Li Y."/>
            <person name="Hsiang T."/>
            <person name="Sun W."/>
        </authorList>
    </citation>
    <scope>NUCLEOTIDE SEQUENCE</scope>
    <source>
        <strain evidence="4">UV-8b</strain>
    </source>
</reference>
<keyword evidence="1" id="KW-0802">TPR repeat</keyword>
<dbReference type="STRING" id="1159556.A0A063BYC5"/>
<dbReference type="GeneID" id="66063145"/>
<reference evidence="3" key="1">
    <citation type="journal article" date="2016" name="Genome Announc.">
        <title>Genome Sequence of Ustilaginoidea virens IPU010, a Rice Pathogenic Fungus Causing False Smut.</title>
        <authorList>
            <person name="Kumagai T."/>
            <person name="Ishii T."/>
            <person name="Terai G."/>
            <person name="Umemura M."/>
            <person name="Machida M."/>
            <person name="Asai K."/>
        </authorList>
    </citation>
    <scope>NUCLEOTIDE SEQUENCE [LARGE SCALE GENOMIC DNA]</scope>
    <source>
        <strain evidence="3">IPU010</strain>
    </source>
</reference>
<evidence type="ECO:0000313" key="5">
    <source>
        <dbReference type="Proteomes" id="UP000027002"/>
    </source>
</evidence>
<dbReference type="CDD" id="cd24142">
    <property type="entry name" value="ACL4-like"/>
    <property type="match status" value="1"/>
</dbReference>
<keyword evidence="5" id="KW-1185">Reference proteome</keyword>
<feature type="repeat" description="TPR" evidence="1">
    <location>
        <begin position="52"/>
        <end position="85"/>
    </location>
</feature>
<protein>
    <submittedName>
        <fullName evidence="3">Uncharacterized protein</fullName>
    </submittedName>
</protein>
<reference evidence="6" key="2">
    <citation type="journal article" date="2016" name="Genome Announc.">
        <title>Genome sequence of Ustilaginoidea virens IPU010, a rice pathogenic fungus causing false smut.</title>
        <authorList>
            <person name="Kumagai T."/>
            <person name="Ishii T."/>
            <person name="Terai G."/>
            <person name="Umemura M."/>
            <person name="Machida M."/>
            <person name="Asai K."/>
        </authorList>
    </citation>
    <scope>NUCLEOTIDE SEQUENCE [LARGE SCALE GENOMIC DNA]</scope>
    <source>
        <strain evidence="6">IPU010</strain>
    </source>
</reference>
<dbReference type="SUPFAM" id="SSF48452">
    <property type="entry name" value="TPR-like"/>
    <property type="match status" value="1"/>
</dbReference>
<dbReference type="Proteomes" id="UP000054053">
    <property type="component" value="Unassembled WGS sequence"/>
</dbReference>
<dbReference type="EMBL" id="BBTG02000033">
    <property type="protein sequence ID" value="GAO15078.1"/>
    <property type="molecule type" value="Genomic_DNA"/>
</dbReference>
<dbReference type="Pfam" id="PF13432">
    <property type="entry name" value="TPR_16"/>
    <property type="match status" value="1"/>
</dbReference>
<evidence type="ECO:0000256" key="1">
    <source>
        <dbReference type="PROSITE-ProRule" id="PRU00339"/>
    </source>
</evidence>
<gene>
    <name evidence="4" type="ORF">UV8b_02367</name>
    <name evidence="3" type="ORF">UVI_02048610</name>
</gene>
<name>A0A063BYC5_USTVR</name>
<organism evidence="3 6">
    <name type="scientific">Ustilaginoidea virens</name>
    <name type="common">Rice false smut fungus</name>
    <name type="synonym">Villosiclava virens</name>
    <dbReference type="NCBI Taxonomy" id="1159556"/>
    <lineage>
        <taxon>Eukaryota</taxon>
        <taxon>Fungi</taxon>
        <taxon>Dikarya</taxon>
        <taxon>Ascomycota</taxon>
        <taxon>Pezizomycotina</taxon>
        <taxon>Sordariomycetes</taxon>
        <taxon>Hypocreomycetidae</taxon>
        <taxon>Hypocreales</taxon>
        <taxon>Clavicipitaceae</taxon>
        <taxon>Ustilaginoidea</taxon>
    </lineage>
</organism>
<evidence type="ECO:0000313" key="3">
    <source>
        <dbReference type="EMBL" id="GAO15078.1"/>
    </source>
</evidence>
<feature type="compositionally biased region" description="Acidic residues" evidence="2">
    <location>
        <begin position="348"/>
        <end position="379"/>
    </location>
</feature>
<dbReference type="RefSeq" id="XP_042995799.1">
    <property type="nucleotide sequence ID" value="XM_043139865.1"/>
</dbReference>
<dbReference type="InterPro" id="IPR019734">
    <property type="entry name" value="TPR_rpt"/>
</dbReference>
<dbReference type="OrthoDB" id="1914839at2759"/>
<dbReference type="HOGENOM" id="CLU_040959_2_1_1"/>
<dbReference type="PROSITE" id="PS50005">
    <property type="entry name" value="TPR"/>
    <property type="match status" value="1"/>
</dbReference>
<accession>A0A063BYC5</accession>
<dbReference type="EMBL" id="CP072754">
    <property type="protein sequence ID" value="QUC18126.1"/>
    <property type="molecule type" value="Genomic_DNA"/>
</dbReference>
<dbReference type="Gene3D" id="1.25.40.10">
    <property type="entry name" value="Tetratricopeptide repeat domain"/>
    <property type="match status" value="2"/>
</dbReference>
<evidence type="ECO:0000256" key="2">
    <source>
        <dbReference type="SAM" id="MobiDB-lite"/>
    </source>
</evidence>
<feature type="region of interest" description="Disordered" evidence="2">
    <location>
        <begin position="339"/>
        <end position="379"/>
    </location>
</feature>
<evidence type="ECO:0000313" key="4">
    <source>
        <dbReference type="EMBL" id="QUC18126.1"/>
    </source>
</evidence>